<keyword evidence="11" id="KW-1185">Reference proteome</keyword>
<evidence type="ECO:0000259" key="9">
    <source>
        <dbReference type="Pfam" id="PF01979"/>
    </source>
</evidence>
<feature type="binding site" evidence="7">
    <location>
        <position position="226"/>
    </location>
    <ligand>
        <name>substrate</name>
    </ligand>
</feature>
<dbReference type="PANTHER" id="PTHR11113">
    <property type="entry name" value="N-ACETYLGLUCOSAMINE-6-PHOSPHATE DEACETYLASE"/>
    <property type="match status" value="1"/>
</dbReference>
<evidence type="ECO:0000256" key="6">
    <source>
        <dbReference type="PIRSR" id="PIRSR038994-1"/>
    </source>
</evidence>
<name>A0A4Y8S506_9SPHI</name>
<dbReference type="InterPro" id="IPR011059">
    <property type="entry name" value="Metal-dep_hydrolase_composite"/>
</dbReference>
<feature type="binding site" evidence="8">
    <location>
        <position position="194"/>
    </location>
    <ligand>
        <name>Zn(2+)</name>
        <dbReference type="ChEBI" id="CHEBI:29105"/>
    </ligand>
</feature>
<dbReference type="InterPro" id="IPR003764">
    <property type="entry name" value="GlcNAc_6-P_deAcase"/>
</dbReference>
<comment type="cofactor">
    <cofactor evidence="8">
        <name>a divalent metal cation</name>
        <dbReference type="ChEBI" id="CHEBI:60240"/>
    </cofactor>
    <text evidence="8">Binds 1 divalent metal cation per subunit.</text>
</comment>
<dbReference type="OrthoDB" id="9776488at2"/>
<evidence type="ECO:0000256" key="4">
    <source>
        <dbReference type="ARBA" id="ARBA00023277"/>
    </source>
</evidence>
<accession>A0A4Y8S506</accession>
<dbReference type="PIRSF" id="PIRSF038994">
    <property type="entry name" value="NagA"/>
    <property type="match status" value="1"/>
</dbReference>
<evidence type="ECO:0000256" key="3">
    <source>
        <dbReference type="ARBA" id="ARBA00022801"/>
    </source>
</evidence>
<dbReference type="EC" id="3.5.1.25" evidence="10"/>
<comment type="caution">
    <text evidence="10">The sequence shown here is derived from an EMBL/GenBank/DDBJ whole genome shotgun (WGS) entry which is preliminary data.</text>
</comment>
<feature type="binding site" evidence="7">
    <location>
        <position position="249"/>
    </location>
    <ligand>
        <name>substrate</name>
    </ligand>
</feature>
<dbReference type="GO" id="GO:0008448">
    <property type="term" value="F:N-acetylglucosamine-6-phosphate deacetylase activity"/>
    <property type="evidence" value="ECO:0007669"/>
    <property type="project" value="UniProtKB-EC"/>
</dbReference>
<dbReference type="InterPro" id="IPR006680">
    <property type="entry name" value="Amidohydro-rel"/>
</dbReference>
<gene>
    <name evidence="10" type="primary">nagA</name>
    <name evidence="10" type="ORF">E2R66_25405</name>
</gene>
<evidence type="ECO:0000313" key="11">
    <source>
        <dbReference type="Proteomes" id="UP000297540"/>
    </source>
</evidence>
<dbReference type="AlphaFoldDB" id="A0A4Y8S506"/>
<comment type="similarity">
    <text evidence="1 5">Belongs to the metallo-dependent hydrolases superfamily. NagA family.</text>
</comment>
<dbReference type="GO" id="GO:0046872">
    <property type="term" value="F:metal ion binding"/>
    <property type="evidence" value="ECO:0007669"/>
    <property type="project" value="UniProtKB-KW"/>
</dbReference>
<feature type="binding site" evidence="7">
    <location>
        <begin position="218"/>
        <end position="219"/>
    </location>
    <ligand>
        <name>substrate</name>
    </ligand>
</feature>
<feature type="binding site" evidence="7">
    <location>
        <begin position="297"/>
        <end position="299"/>
    </location>
    <ligand>
        <name>substrate</name>
    </ligand>
</feature>
<dbReference type="Gene3D" id="3.20.20.140">
    <property type="entry name" value="Metal-dependent hydrolases"/>
    <property type="match status" value="1"/>
</dbReference>
<evidence type="ECO:0000256" key="7">
    <source>
        <dbReference type="PIRSR" id="PIRSR038994-2"/>
    </source>
</evidence>
<keyword evidence="2 8" id="KW-0479">Metal-binding</keyword>
<evidence type="ECO:0000256" key="1">
    <source>
        <dbReference type="ARBA" id="ARBA00010716"/>
    </source>
</evidence>
<dbReference type="InterPro" id="IPR032466">
    <property type="entry name" value="Metal_Hydrolase"/>
</dbReference>
<proteinExistence type="inferred from homology"/>
<dbReference type="GO" id="GO:0006046">
    <property type="term" value="P:N-acetylglucosamine catabolic process"/>
    <property type="evidence" value="ECO:0007669"/>
    <property type="project" value="TreeGrafter"/>
</dbReference>
<dbReference type="PANTHER" id="PTHR11113:SF14">
    <property type="entry name" value="N-ACETYLGLUCOSAMINE-6-PHOSPHATE DEACETYLASE"/>
    <property type="match status" value="1"/>
</dbReference>
<dbReference type="Gene3D" id="2.30.40.10">
    <property type="entry name" value="Urease, subunit C, domain 1"/>
    <property type="match status" value="1"/>
</dbReference>
<sequence>MITALHNLKLISNGAISHGKAIIISGDTIIDVVDESAIPHEALKKDLQGAYVAPGLIDLQIYGSGGKLFAGTPEVAALKRMEDDLLKQGTIGFFATIGTNTNEIVEQGIAAAKAYRAEARGCFWGLHLEGPYLNPTKKGAHPEKYIKKATLAEVKGWVESAEGTIKMITIAPELQDEEVIDYLHAQGIIISSGHSNATYEQGKAFLNKPIPAVTHLFNAMPQMHHREPGYIPAIFEEKPYTSIVADGNHVDWPMIRLAKRELGDKLFLITDAVTAATEGAYQHRLEGDKYVMPDGTLSGSSLTMLKAVQNCVEKAGIDLAEAINMASKYPAELSKMNQNGQIVEGFYADMLVFDETYQINATIFKGNLLTVAT</sequence>
<evidence type="ECO:0000313" key="10">
    <source>
        <dbReference type="EMBL" id="TFF33514.1"/>
    </source>
</evidence>
<organism evidence="10 11">
    <name type="scientific">Mucilaginibacter psychrotolerans</name>
    <dbReference type="NCBI Taxonomy" id="1524096"/>
    <lineage>
        <taxon>Bacteria</taxon>
        <taxon>Pseudomonadati</taxon>
        <taxon>Bacteroidota</taxon>
        <taxon>Sphingobacteriia</taxon>
        <taxon>Sphingobacteriales</taxon>
        <taxon>Sphingobacteriaceae</taxon>
        <taxon>Mucilaginibacter</taxon>
    </lineage>
</organism>
<protein>
    <submittedName>
        <fullName evidence="10">N-acetylglucosamine-6-phosphate deacetylase</fullName>
        <ecNumber evidence="10">3.5.1.25</ecNumber>
    </submittedName>
</protein>
<keyword evidence="4 5" id="KW-0119">Carbohydrate metabolism</keyword>
<dbReference type="SUPFAM" id="SSF51556">
    <property type="entry name" value="Metallo-dependent hydrolases"/>
    <property type="match status" value="1"/>
</dbReference>
<keyword evidence="3 5" id="KW-0378">Hydrolase</keyword>
<dbReference type="EMBL" id="SOZE01000043">
    <property type="protein sequence ID" value="TFF33514.1"/>
    <property type="molecule type" value="Genomic_DNA"/>
</dbReference>
<dbReference type="SUPFAM" id="SSF51338">
    <property type="entry name" value="Composite domain of metallo-dependent hydrolases"/>
    <property type="match status" value="1"/>
</dbReference>
<feature type="binding site" evidence="8">
    <location>
        <position position="129"/>
    </location>
    <ligand>
        <name>Zn(2+)</name>
        <dbReference type="ChEBI" id="CHEBI:29105"/>
    </ligand>
</feature>
<evidence type="ECO:0000256" key="2">
    <source>
        <dbReference type="ARBA" id="ARBA00022723"/>
    </source>
</evidence>
<feature type="binding site" evidence="8">
    <location>
        <position position="215"/>
    </location>
    <ligand>
        <name>Zn(2+)</name>
        <dbReference type="ChEBI" id="CHEBI:29105"/>
    </ligand>
</feature>
<feature type="binding site" evidence="7">
    <location>
        <position position="140"/>
    </location>
    <ligand>
        <name>substrate</name>
    </ligand>
</feature>
<evidence type="ECO:0000256" key="5">
    <source>
        <dbReference type="PIRNR" id="PIRNR038994"/>
    </source>
</evidence>
<feature type="active site" description="Proton donor/acceptor" evidence="6">
    <location>
        <position position="271"/>
    </location>
</feature>
<dbReference type="Pfam" id="PF01979">
    <property type="entry name" value="Amidohydro_1"/>
    <property type="match status" value="1"/>
</dbReference>
<evidence type="ECO:0000256" key="8">
    <source>
        <dbReference type="PIRSR" id="PIRSR038994-3"/>
    </source>
</evidence>
<dbReference type="Proteomes" id="UP000297540">
    <property type="component" value="Unassembled WGS sequence"/>
</dbReference>
<dbReference type="NCBIfam" id="TIGR00221">
    <property type="entry name" value="nagA"/>
    <property type="match status" value="1"/>
</dbReference>
<feature type="domain" description="Amidohydrolase-related" evidence="9">
    <location>
        <begin position="51"/>
        <end position="366"/>
    </location>
</feature>
<reference evidence="10 11" key="1">
    <citation type="journal article" date="2017" name="Int. J. Syst. Evol. Microbiol.">
        <title>Mucilaginibacterpsychrotolerans sp. nov., isolated from peatlands.</title>
        <authorList>
            <person name="Deng Y."/>
            <person name="Shen L."/>
            <person name="Xu B."/>
            <person name="Liu Y."/>
            <person name="Gu Z."/>
            <person name="Liu H."/>
            <person name="Zhou Y."/>
        </authorList>
    </citation>
    <scope>NUCLEOTIDE SEQUENCE [LARGE SCALE GENOMIC DNA]</scope>
    <source>
        <strain evidence="10 11">NH7-4</strain>
    </source>
</reference>
<dbReference type="RefSeq" id="WP_133236284.1">
    <property type="nucleotide sequence ID" value="NZ_SOZE01000043.1"/>
</dbReference>